<feature type="compositionally biased region" description="Basic and acidic residues" evidence="1">
    <location>
        <begin position="101"/>
        <end position="114"/>
    </location>
</feature>
<name>A0AAD5X947_9FUNG</name>
<accession>A0AAD5X947</accession>
<keyword evidence="3" id="KW-1185">Reference proteome</keyword>
<dbReference type="EMBL" id="JADGJH010002695">
    <property type="protein sequence ID" value="KAJ3095522.1"/>
    <property type="molecule type" value="Genomic_DNA"/>
</dbReference>
<sequence length="180" mass="19591">MVRVQNQASAGGGRSSVFFGAEDSSSNVGAGVGAVERPASRQSHASTTSSLGPSASISVVGQGTQQVTQPVTQGTQRERDQYAHAQPLPQQLSSPPPSASRFRERERERERDPPLPHASSFASKDKDTARLEASIRDLHDKMDEQTVLLNDLLQYIMRIDKDTGVLREDVAVLAERLNRL</sequence>
<protein>
    <submittedName>
        <fullName evidence="2">Uncharacterized protein</fullName>
    </submittedName>
</protein>
<gene>
    <name evidence="2" type="ORF">HK100_005798</name>
</gene>
<evidence type="ECO:0000313" key="3">
    <source>
        <dbReference type="Proteomes" id="UP001211907"/>
    </source>
</evidence>
<organism evidence="2 3">
    <name type="scientific">Physocladia obscura</name>
    <dbReference type="NCBI Taxonomy" id="109957"/>
    <lineage>
        <taxon>Eukaryota</taxon>
        <taxon>Fungi</taxon>
        <taxon>Fungi incertae sedis</taxon>
        <taxon>Chytridiomycota</taxon>
        <taxon>Chytridiomycota incertae sedis</taxon>
        <taxon>Chytridiomycetes</taxon>
        <taxon>Chytridiales</taxon>
        <taxon>Chytriomycetaceae</taxon>
        <taxon>Physocladia</taxon>
    </lineage>
</organism>
<evidence type="ECO:0000313" key="2">
    <source>
        <dbReference type="EMBL" id="KAJ3095522.1"/>
    </source>
</evidence>
<dbReference type="AlphaFoldDB" id="A0AAD5X947"/>
<feature type="compositionally biased region" description="Low complexity" evidence="1">
    <location>
        <begin position="59"/>
        <end position="75"/>
    </location>
</feature>
<evidence type="ECO:0000256" key="1">
    <source>
        <dbReference type="SAM" id="MobiDB-lite"/>
    </source>
</evidence>
<dbReference type="Proteomes" id="UP001211907">
    <property type="component" value="Unassembled WGS sequence"/>
</dbReference>
<feature type="compositionally biased region" description="Polar residues" evidence="1">
    <location>
        <begin position="40"/>
        <end position="57"/>
    </location>
</feature>
<feature type="region of interest" description="Disordered" evidence="1">
    <location>
        <begin position="1"/>
        <end position="128"/>
    </location>
</feature>
<comment type="caution">
    <text evidence="2">The sequence shown here is derived from an EMBL/GenBank/DDBJ whole genome shotgun (WGS) entry which is preliminary data.</text>
</comment>
<reference evidence="2" key="1">
    <citation type="submission" date="2020-05" db="EMBL/GenBank/DDBJ databases">
        <title>Phylogenomic resolution of chytrid fungi.</title>
        <authorList>
            <person name="Stajich J.E."/>
            <person name="Amses K."/>
            <person name="Simmons R."/>
            <person name="Seto K."/>
            <person name="Myers J."/>
            <person name="Bonds A."/>
            <person name="Quandt C.A."/>
            <person name="Barry K."/>
            <person name="Liu P."/>
            <person name="Grigoriev I."/>
            <person name="Longcore J.E."/>
            <person name="James T.Y."/>
        </authorList>
    </citation>
    <scope>NUCLEOTIDE SEQUENCE</scope>
    <source>
        <strain evidence="2">JEL0513</strain>
    </source>
</reference>
<proteinExistence type="predicted"/>